<keyword evidence="2" id="KW-1133">Transmembrane helix</keyword>
<evidence type="ECO:0000313" key="4">
    <source>
        <dbReference type="Proteomes" id="UP000638848"/>
    </source>
</evidence>
<evidence type="ECO:0000256" key="1">
    <source>
        <dbReference type="SAM" id="MobiDB-lite"/>
    </source>
</evidence>
<feature type="transmembrane region" description="Helical" evidence="2">
    <location>
        <begin position="12"/>
        <end position="37"/>
    </location>
</feature>
<gene>
    <name evidence="3" type="ORF">GCM10011374_22600</name>
</gene>
<keyword evidence="2" id="KW-0812">Transmembrane</keyword>
<keyword evidence="4" id="KW-1185">Reference proteome</keyword>
<reference evidence="3" key="1">
    <citation type="journal article" date="2014" name="Int. J. Syst. Evol. Microbiol.">
        <title>Complete genome sequence of Corynebacterium casei LMG S-19264T (=DSM 44701T), isolated from a smear-ripened cheese.</title>
        <authorList>
            <consortium name="US DOE Joint Genome Institute (JGI-PGF)"/>
            <person name="Walter F."/>
            <person name="Albersmeier A."/>
            <person name="Kalinowski J."/>
            <person name="Ruckert C."/>
        </authorList>
    </citation>
    <scope>NUCLEOTIDE SEQUENCE</scope>
    <source>
        <strain evidence="3">CGMCC 1.12187</strain>
    </source>
</reference>
<organism evidence="3 4">
    <name type="scientific">Kocuria dechangensis</name>
    <dbReference type="NCBI Taxonomy" id="1176249"/>
    <lineage>
        <taxon>Bacteria</taxon>
        <taxon>Bacillati</taxon>
        <taxon>Actinomycetota</taxon>
        <taxon>Actinomycetes</taxon>
        <taxon>Micrococcales</taxon>
        <taxon>Micrococcaceae</taxon>
        <taxon>Kocuria</taxon>
    </lineage>
</organism>
<protein>
    <submittedName>
        <fullName evidence="3">Uncharacterized protein</fullName>
    </submittedName>
</protein>
<evidence type="ECO:0000313" key="3">
    <source>
        <dbReference type="EMBL" id="GGG59181.1"/>
    </source>
</evidence>
<name>A0A917LVG5_9MICC</name>
<reference evidence="3" key="2">
    <citation type="submission" date="2020-09" db="EMBL/GenBank/DDBJ databases">
        <authorList>
            <person name="Sun Q."/>
            <person name="Zhou Y."/>
        </authorList>
    </citation>
    <scope>NUCLEOTIDE SEQUENCE</scope>
    <source>
        <strain evidence="3">CGMCC 1.12187</strain>
    </source>
</reference>
<dbReference type="EMBL" id="BMEQ01000011">
    <property type="protein sequence ID" value="GGG59181.1"/>
    <property type="molecule type" value="Genomic_DNA"/>
</dbReference>
<dbReference type="AlphaFoldDB" id="A0A917LVG5"/>
<comment type="caution">
    <text evidence="3">The sequence shown here is derived from an EMBL/GenBank/DDBJ whole genome shotgun (WGS) entry which is preliminary data.</text>
</comment>
<feature type="region of interest" description="Disordered" evidence="1">
    <location>
        <begin position="110"/>
        <end position="135"/>
    </location>
</feature>
<sequence>MDQADLPGWLEIMRAVGLAFGPFLVFGSAVIAAVIAWRAYRQRKEADERAEWWRRTQWAIDYAVDEEEEKAEIGVEALDLLGVSPLASAEDRELLETLFAQVAATRAARSYNGASTSDAEGPRPRWRFPWARRGE</sequence>
<proteinExistence type="predicted"/>
<dbReference type="RefSeq" id="WP_188537279.1">
    <property type="nucleotide sequence ID" value="NZ_BMEQ01000011.1"/>
</dbReference>
<accession>A0A917LVG5</accession>
<keyword evidence="2" id="KW-0472">Membrane</keyword>
<dbReference type="Proteomes" id="UP000638848">
    <property type="component" value="Unassembled WGS sequence"/>
</dbReference>
<evidence type="ECO:0000256" key="2">
    <source>
        <dbReference type="SAM" id="Phobius"/>
    </source>
</evidence>